<dbReference type="PATRIC" id="fig|1088721.3.peg.2043"/>
<dbReference type="GO" id="GO:0005886">
    <property type="term" value="C:plasma membrane"/>
    <property type="evidence" value="ECO:0007669"/>
    <property type="project" value="TreeGrafter"/>
</dbReference>
<organism evidence="10 11">
    <name type="scientific">Novosphingobium pentaromativorans US6-1</name>
    <dbReference type="NCBI Taxonomy" id="1088721"/>
    <lineage>
        <taxon>Bacteria</taxon>
        <taxon>Pseudomonadati</taxon>
        <taxon>Pseudomonadota</taxon>
        <taxon>Alphaproteobacteria</taxon>
        <taxon>Sphingomonadales</taxon>
        <taxon>Sphingomonadaceae</taxon>
        <taxon>Novosphingobium</taxon>
    </lineage>
</organism>
<dbReference type="GO" id="GO:0016627">
    <property type="term" value="F:oxidoreductase activity, acting on the CH-CH group of donors"/>
    <property type="evidence" value="ECO:0007669"/>
    <property type="project" value="InterPro"/>
</dbReference>
<name>G6ECJ3_9SPHN</name>
<dbReference type="SUPFAM" id="SSF47203">
    <property type="entry name" value="Acyl-CoA dehydrogenase C-terminal domain-like"/>
    <property type="match status" value="1"/>
</dbReference>
<feature type="domain" description="Acyl-CoA dehydrogenase/oxidase N-terminal" evidence="9">
    <location>
        <begin position="15"/>
        <end position="127"/>
    </location>
</feature>
<dbReference type="PANTHER" id="PTHR43292">
    <property type="entry name" value="ACYL-COA DEHYDROGENASE"/>
    <property type="match status" value="1"/>
</dbReference>
<feature type="domain" description="Acyl-CoA oxidase/dehydrogenase middle" evidence="8">
    <location>
        <begin position="131"/>
        <end position="225"/>
    </location>
</feature>
<dbReference type="GO" id="GO:0050660">
    <property type="term" value="F:flavin adenine dinucleotide binding"/>
    <property type="evidence" value="ECO:0007669"/>
    <property type="project" value="InterPro"/>
</dbReference>
<protein>
    <submittedName>
        <fullName evidence="10">Acyl-CoA dehydrogenase domain protein</fullName>
    </submittedName>
</protein>
<dbReference type="Pfam" id="PF02771">
    <property type="entry name" value="Acyl-CoA_dh_N"/>
    <property type="match status" value="1"/>
</dbReference>
<dbReference type="InterPro" id="IPR046373">
    <property type="entry name" value="Acyl-CoA_Oxase/DH_mid-dom_sf"/>
</dbReference>
<comment type="cofactor">
    <cofactor evidence="1 6">
        <name>FAD</name>
        <dbReference type="ChEBI" id="CHEBI:57692"/>
    </cofactor>
</comment>
<dbReference type="STRING" id="1088721.JI59_09765"/>
<keyword evidence="11" id="KW-1185">Reference proteome</keyword>
<evidence type="ECO:0000256" key="5">
    <source>
        <dbReference type="ARBA" id="ARBA00023002"/>
    </source>
</evidence>
<keyword evidence="4 6" id="KW-0274">FAD</keyword>
<evidence type="ECO:0000259" key="7">
    <source>
        <dbReference type="Pfam" id="PF00441"/>
    </source>
</evidence>
<dbReference type="AlphaFoldDB" id="G6ECJ3"/>
<evidence type="ECO:0000256" key="3">
    <source>
        <dbReference type="ARBA" id="ARBA00022630"/>
    </source>
</evidence>
<keyword evidence="3 6" id="KW-0285">Flavoprotein</keyword>
<comment type="similarity">
    <text evidence="2 6">Belongs to the acyl-CoA dehydrogenase family.</text>
</comment>
<dbReference type="InterPro" id="IPR052161">
    <property type="entry name" value="Mycobact_Acyl-CoA_DH"/>
</dbReference>
<dbReference type="RefSeq" id="WP_007012979.1">
    <property type="nucleotide sequence ID" value="NZ_AGFM01000029.1"/>
</dbReference>
<dbReference type="FunFam" id="2.40.110.10:FF:000011">
    <property type="entry name" value="Acyl-CoA dehydrogenase FadE34"/>
    <property type="match status" value="1"/>
</dbReference>
<dbReference type="InterPro" id="IPR037069">
    <property type="entry name" value="AcylCoA_DH/ox_N_sf"/>
</dbReference>
<dbReference type="Gene3D" id="1.10.540.10">
    <property type="entry name" value="Acyl-CoA dehydrogenase/oxidase, N-terminal domain"/>
    <property type="match status" value="1"/>
</dbReference>
<evidence type="ECO:0000259" key="8">
    <source>
        <dbReference type="Pfam" id="PF02770"/>
    </source>
</evidence>
<dbReference type="InterPro" id="IPR013786">
    <property type="entry name" value="AcylCoA_DH/ox_N"/>
</dbReference>
<dbReference type="EMBL" id="AGFM01000029">
    <property type="protein sequence ID" value="EHJ60904.1"/>
    <property type="molecule type" value="Genomic_DNA"/>
</dbReference>
<gene>
    <name evidence="10" type="ORF">NSU_2064</name>
</gene>
<evidence type="ECO:0000256" key="2">
    <source>
        <dbReference type="ARBA" id="ARBA00009347"/>
    </source>
</evidence>
<dbReference type="Gene3D" id="2.40.110.10">
    <property type="entry name" value="Butyryl-CoA Dehydrogenase, subunit A, domain 2"/>
    <property type="match status" value="1"/>
</dbReference>
<dbReference type="Gene3D" id="1.20.140.10">
    <property type="entry name" value="Butyryl-CoA Dehydrogenase, subunit A, domain 3"/>
    <property type="match status" value="1"/>
</dbReference>
<evidence type="ECO:0000256" key="4">
    <source>
        <dbReference type="ARBA" id="ARBA00022827"/>
    </source>
</evidence>
<dbReference type="InterPro" id="IPR036250">
    <property type="entry name" value="AcylCo_DH-like_C"/>
</dbReference>
<sequence length="407" mass="44691">MSETLTSEAMDALDDEDFRRRVRAFIAAELPPEMAARTLLGYHPHKPDVEFWTAKLNERGWAALNWPVEYGGTGWSITKRHIFDEECYLAGCPAVNPQAFHLVGPIIYAIGNDAQKEFFLPRIRSGEHFWAQGFSEPNAGSDLASLQTRAVRDGDDYIVNGQKIWTSEAQYCDWVFCLVRTSTEGKKQAGISFLLVDLKSPGITIRPIIGIEGGHVLNEVFFEDVRVPVANRIGEENKGWTYAKQLLGAERTFSAVVPRCKGLVARIRAIAAGNGSSGAGRLIDDPHFARRLAQLEIELMAHEATLLRVVAEEEAQVNQNSPTPSILKVKGTELLQKLGALAIEALGEHALPHYAESDYLIEPPADAPGDPAAYGVVSDFLYHRSATIYGGANEVQRNIIAAQLLAG</sequence>
<proteinExistence type="inferred from homology"/>
<accession>G6ECJ3</accession>
<evidence type="ECO:0000313" key="10">
    <source>
        <dbReference type="EMBL" id="EHJ60904.1"/>
    </source>
</evidence>
<dbReference type="Proteomes" id="UP000004030">
    <property type="component" value="Unassembled WGS sequence"/>
</dbReference>
<evidence type="ECO:0000256" key="6">
    <source>
        <dbReference type="RuleBase" id="RU362125"/>
    </source>
</evidence>
<dbReference type="PANTHER" id="PTHR43292:SF3">
    <property type="entry name" value="ACYL-COA DEHYDROGENASE FADE29"/>
    <property type="match status" value="1"/>
</dbReference>
<dbReference type="SUPFAM" id="SSF56645">
    <property type="entry name" value="Acyl-CoA dehydrogenase NM domain-like"/>
    <property type="match status" value="1"/>
</dbReference>
<keyword evidence="5 6" id="KW-0560">Oxidoreductase</keyword>
<evidence type="ECO:0000259" key="9">
    <source>
        <dbReference type="Pfam" id="PF02771"/>
    </source>
</evidence>
<dbReference type="Pfam" id="PF00441">
    <property type="entry name" value="Acyl-CoA_dh_1"/>
    <property type="match status" value="1"/>
</dbReference>
<feature type="domain" description="Acyl-CoA dehydrogenase/oxidase C-terminal" evidence="7">
    <location>
        <begin position="237"/>
        <end position="405"/>
    </location>
</feature>
<dbReference type="eggNOG" id="COG1960">
    <property type="taxonomic scope" value="Bacteria"/>
</dbReference>
<dbReference type="InterPro" id="IPR009100">
    <property type="entry name" value="AcylCoA_DH/oxidase_NM_dom_sf"/>
</dbReference>
<reference evidence="10 11" key="1">
    <citation type="journal article" date="2012" name="J. Bacteriol.">
        <title>Genome sequence of benzo(a)pyrene-degrading bacterium Novosphingobium pentaromativorans US6-1.</title>
        <authorList>
            <person name="Luo Y.R."/>
            <person name="Kang S.G."/>
            <person name="Kim S.J."/>
            <person name="Kim M.R."/>
            <person name="Li N."/>
            <person name="Lee J.H."/>
            <person name="Kwon K.K."/>
        </authorList>
    </citation>
    <scope>NUCLEOTIDE SEQUENCE [LARGE SCALE GENOMIC DNA]</scope>
    <source>
        <strain evidence="10 11">US6-1</strain>
    </source>
</reference>
<evidence type="ECO:0000256" key="1">
    <source>
        <dbReference type="ARBA" id="ARBA00001974"/>
    </source>
</evidence>
<dbReference type="InterPro" id="IPR009075">
    <property type="entry name" value="AcylCo_DH/oxidase_C"/>
</dbReference>
<evidence type="ECO:0000313" key="11">
    <source>
        <dbReference type="Proteomes" id="UP000004030"/>
    </source>
</evidence>
<dbReference type="Pfam" id="PF02770">
    <property type="entry name" value="Acyl-CoA_dh_M"/>
    <property type="match status" value="1"/>
</dbReference>
<comment type="caution">
    <text evidence="10">The sequence shown here is derived from an EMBL/GenBank/DDBJ whole genome shotgun (WGS) entry which is preliminary data.</text>
</comment>
<dbReference type="InterPro" id="IPR006091">
    <property type="entry name" value="Acyl-CoA_Oxase/DH_mid-dom"/>
</dbReference>